<accession>A0A917D1W7</accession>
<dbReference type="AlphaFoldDB" id="A0A917D1W7"/>
<dbReference type="Proteomes" id="UP000637643">
    <property type="component" value="Unassembled WGS sequence"/>
</dbReference>
<dbReference type="EMBL" id="BMKR01000042">
    <property type="protein sequence ID" value="GGG07258.1"/>
    <property type="molecule type" value="Genomic_DNA"/>
</dbReference>
<dbReference type="RefSeq" id="WP_189031331.1">
    <property type="nucleotide sequence ID" value="NZ_BMKR01000042.1"/>
</dbReference>
<evidence type="ECO:0000313" key="3">
    <source>
        <dbReference type="Proteomes" id="UP000637643"/>
    </source>
</evidence>
<protein>
    <recommendedName>
        <fullName evidence="1">DUF4277 domain-containing protein</fullName>
    </recommendedName>
</protein>
<comment type="caution">
    <text evidence="2">The sequence shown here is derived from an EMBL/GenBank/DDBJ whole genome shotgun (WGS) entry which is preliminary data.</text>
</comment>
<reference evidence="2" key="1">
    <citation type="journal article" date="2014" name="Int. J. Syst. Evol. Microbiol.">
        <title>Complete genome sequence of Corynebacterium casei LMG S-19264T (=DSM 44701T), isolated from a smear-ripened cheese.</title>
        <authorList>
            <consortium name="US DOE Joint Genome Institute (JGI-PGF)"/>
            <person name="Walter F."/>
            <person name="Albersmeier A."/>
            <person name="Kalinowski J."/>
            <person name="Ruckert C."/>
        </authorList>
    </citation>
    <scope>NUCLEOTIDE SEQUENCE</scope>
    <source>
        <strain evidence="2">CGMCC 1.16134</strain>
    </source>
</reference>
<evidence type="ECO:0000259" key="1">
    <source>
        <dbReference type="Pfam" id="PF14104"/>
    </source>
</evidence>
<organism evidence="2 3">
    <name type="scientific">Paenibacillus albidus</name>
    <dbReference type="NCBI Taxonomy" id="2041023"/>
    <lineage>
        <taxon>Bacteria</taxon>
        <taxon>Bacillati</taxon>
        <taxon>Bacillota</taxon>
        <taxon>Bacilli</taxon>
        <taxon>Bacillales</taxon>
        <taxon>Paenibacillaceae</taxon>
        <taxon>Paenibacillus</taxon>
    </lineage>
</organism>
<proteinExistence type="predicted"/>
<keyword evidence="3" id="KW-1185">Reference proteome</keyword>
<sequence length="59" mass="6609">MQPPIQIEAVHPQGYLNLISQIMKVMRIPQTIDAKVPFDAQCNVSPGEVVQMIVMDMLT</sequence>
<dbReference type="Pfam" id="PF14104">
    <property type="entry name" value="DUF4277"/>
    <property type="match status" value="1"/>
</dbReference>
<reference evidence="2" key="2">
    <citation type="submission" date="2020-09" db="EMBL/GenBank/DDBJ databases">
        <authorList>
            <person name="Sun Q."/>
            <person name="Zhou Y."/>
        </authorList>
    </citation>
    <scope>NUCLEOTIDE SEQUENCE</scope>
    <source>
        <strain evidence="2">CGMCC 1.16134</strain>
    </source>
</reference>
<evidence type="ECO:0000313" key="2">
    <source>
        <dbReference type="EMBL" id="GGG07258.1"/>
    </source>
</evidence>
<feature type="domain" description="DUF4277" evidence="1">
    <location>
        <begin position="14"/>
        <end position="58"/>
    </location>
</feature>
<dbReference type="InterPro" id="IPR025457">
    <property type="entry name" value="DUF4277"/>
</dbReference>
<gene>
    <name evidence="2" type="ORF">GCM10010912_59900</name>
</gene>
<name>A0A917D1W7_9BACL</name>